<name>A0ABY7F9A8_MYAAR</name>
<dbReference type="CDD" id="cd16184">
    <property type="entry name" value="EFh_PEF_peflin"/>
    <property type="match status" value="1"/>
</dbReference>
<dbReference type="Gene3D" id="1.10.238.10">
    <property type="entry name" value="EF-hand"/>
    <property type="match status" value="1"/>
</dbReference>
<dbReference type="PROSITE" id="PS50222">
    <property type="entry name" value="EF_HAND_2"/>
    <property type="match status" value="2"/>
</dbReference>
<dbReference type="InterPro" id="IPR011992">
    <property type="entry name" value="EF-hand-dom_pair"/>
</dbReference>
<evidence type="ECO:0000256" key="6">
    <source>
        <dbReference type="SAM" id="MobiDB-lite"/>
    </source>
</evidence>
<dbReference type="Proteomes" id="UP001164746">
    <property type="component" value="Chromosome 10"/>
</dbReference>
<keyword evidence="5" id="KW-0106">Calcium</keyword>
<comment type="subcellular location">
    <subcellularLocation>
        <location evidence="1">Cytoplasm</location>
    </subcellularLocation>
</comment>
<feature type="compositionally biased region" description="Low complexity" evidence="6">
    <location>
        <begin position="47"/>
        <end position="56"/>
    </location>
</feature>
<evidence type="ECO:0000256" key="1">
    <source>
        <dbReference type="ARBA" id="ARBA00004496"/>
    </source>
</evidence>
<dbReference type="SUPFAM" id="SSF47473">
    <property type="entry name" value="EF-hand"/>
    <property type="match status" value="1"/>
</dbReference>
<dbReference type="InterPro" id="IPR018247">
    <property type="entry name" value="EF_Hand_1_Ca_BS"/>
</dbReference>
<dbReference type="SMART" id="SM00054">
    <property type="entry name" value="EFh"/>
    <property type="match status" value="3"/>
</dbReference>
<dbReference type="PANTHER" id="PTHR46212:SF3">
    <property type="entry name" value="GH27120P"/>
    <property type="match status" value="1"/>
</dbReference>
<organism evidence="8 10">
    <name type="scientific">Mya arenaria</name>
    <name type="common">Soft-shell clam</name>
    <dbReference type="NCBI Taxonomy" id="6604"/>
    <lineage>
        <taxon>Eukaryota</taxon>
        <taxon>Metazoa</taxon>
        <taxon>Spiralia</taxon>
        <taxon>Lophotrochozoa</taxon>
        <taxon>Mollusca</taxon>
        <taxon>Bivalvia</taxon>
        <taxon>Autobranchia</taxon>
        <taxon>Heteroconchia</taxon>
        <taxon>Euheterodonta</taxon>
        <taxon>Imparidentia</taxon>
        <taxon>Neoheterodontei</taxon>
        <taxon>Myida</taxon>
        <taxon>Myoidea</taxon>
        <taxon>Myidae</taxon>
        <taxon>Mya</taxon>
    </lineage>
</organism>
<keyword evidence="2" id="KW-0963">Cytoplasm</keyword>
<dbReference type="PANTHER" id="PTHR46212">
    <property type="entry name" value="PEFLIN"/>
    <property type="match status" value="1"/>
</dbReference>
<dbReference type="EMBL" id="CP111021">
    <property type="protein sequence ID" value="WAR17607.1"/>
    <property type="molecule type" value="Genomic_DNA"/>
</dbReference>
<sequence length="228" mass="25283">MANYGQPPYGQPGYGAPPGQPAYGQAQAPYGVPTSQPYGAPGGAPPGYGAPQGQWGAPQVDPQVQAWFMAVDADRSGRISALELQQALVNGNWSHFNPETCRLMIAMFDKDQTGQIELPEFQALWSYIQQWKGVFERFDGNRTGSIEAHELGQALTGMGYNFSPQFHQMCITKFDFHGRRSMNLDQFIQCCVMVKSLTDMFSARDTQRAGRITVSYEDFMTMAVMTKI</sequence>
<feature type="domain" description="EF-hand" evidence="7">
    <location>
        <begin position="59"/>
        <end position="94"/>
    </location>
</feature>
<keyword evidence="3" id="KW-0479">Metal-binding</keyword>
<evidence type="ECO:0000256" key="4">
    <source>
        <dbReference type="ARBA" id="ARBA00022737"/>
    </source>
</evidence>
<dbReference type="InterPro" id="IPR002048">
    <property type="entry name" value="EF_hand_dom"/>
</dbReference>
<dbReference type="EMBL" id="CP111021">
    <property type="protein sequence ID" value="WAR17783.1"/>
    <property type="molecule type" value="Genomic_DNA"/>
</dbReference>
<evidence type="ECO:0000256" key="2">
    <source>
        <dbReference type="ARBA" id="ARBA00022490"/>
    </source>
</evidence>
<evidence type="ECO:0000259" key="7">
    <source>
        <dbReference type="PROSITE" id="PS50222"/>
    </source>
</evidence>
<dbReference type="PROSITE" id="PS00018">
    <property type="entry name" value="EF_HAND_1"/>
    <property type="match status" value="2"/>
</dbReference>
<evidence type="ECO:0000313" key="10">
    <source>
        <dbReference type="Proteomes" id="UP001164746"/>
    </source>
</evidence>
<protein>
    <submittedName>
        <fullName evidence="8">PEF1-like protein</fullName>
    </submittedName>
</protein>
<evidence type="ECO:0000313" key="9">
    <source>
        <dbReference type="EMBL" id="WAR17783.1"/>
    </source>
</evidence>
<accession>A0ABY7F9A8</accession>
<dbReference type="Pfam" id="PF13499">
    <property type="entry name" value="EF-hand_7"/>
    <property type="match status" value="2"/>
</dbReference>
<evidence type="ECO:0000313" key="8">
    <source>
        <dbReference type="EMBL" id="WAR17607.1"/>
    </source>
</evidence>
<feature type="compositionally biased region" description="Low complexity" evidence="6">
    <location>
        <begin position="21"/>
        <end position="39"/>
    </location>
</feature>
<feature type="domain" description="EF-hand" evidence="7">
    <location>
        <begin position="126"/>
        <end position="161"/>
    </location>
</feature>
<feature type="region of interest" description="Disordered" evidence="6">
    <location>
        <begin position="1"/>
        <end position="56"/>
    </location>
</feature>
<keyword evidence="4" id="KW-0677">Repeat</keyword>
<keyword evidence="10" id="KW-1185">Reference proteome</keyword>
<evidence type="ECO:0000256" key="5">
    <source>
        <dbReference type="ARBA" id="ARBA00022837"/>
    </source>
</evidence>
<dbReference type="InterPro" id="IPR051426">
    <property type="entry name" value="Peflin/Sorcin_CaBP"/>
</dbReference>
<proteinExistence type="predicted"/>
<gene>
    <name evidence="8" type="ORF">MAR_032201</name>
    <name evidence="9" type="ORF">MAR_032377</name>
</gene>
<reference evidence="8" key="1">
    <citation type="submission" date="2022-11" db="EMBL/GenBank/DDBJ databases">
        <title>Centuries of genome instability and evolution in soft-shell clam transmissible cancer (bioRxiv).</title>
        <authorList>
            <person name="Hart S.F.M."/>
            <person name="Yonemitsu M.A."/>
            <person name="Giersch R.M."/>
            <person name="Beal B.F."/>
            <person name="Arriagada G."/>
            <person name="Davis B.W."/>
            <person name="Ostrander E.A."/>
            <person name="Goff S.P."/>
            <person name="Metzger M.J."/>
        </authorList>
    </citation>
    <scope>NUCLEOTIDE SEQUENCE</scope>
    <source>
        <strain evidence="8">MELC-2E11</strain>
        <tissue evidence="8">Siphon/mantle</tissue>
    </source>
</reference>
<evidence type="ECO:0000256" key="3">
    <source>
        <dbReference type="ARBA" id="ARBA00022723"/>
    </source>
</evidence>